<feature type="compositionally biased region" description="Basic and acidic residues" evidence="1">
    <location>
        <begin position="749"/>
        <end position="761"/>
    </location>
</feature>
<feature type="region of interest" description="Disordered" evidence="1">
    <location>
        <begin position="700"/>
        <end position="767"/>
    </location>
</feature>
<gene>
    <name evidence="2" type="ORF">B0H15DRAFT_942546</name>
</gene>
<accession>A0AAD6UGN9</accession>
<feature type="region of interest" description="Disordered" evidence="1">
    <location>
        <begin position="459"/>
        <end position="482"/>
    </location>
</feature>
<evidence type="ECO:0000313" key="3">
    <source>
        <dbReference type="Proteomes" id="UP001222325"/>
    </source>
</evidence>
<feature type="compositionally biased region" description="Low complexity" evidence="1">
    <location>
        <begin position="211"/>
        <end position="240"/>
    </location>
</feature>
<dbReference type="Proteomes" id="UP001222325">
    <property type="component" value="Unassembled WGS sequence"/>
</dbReference>
<name>A0AAD6UGN9_9AGAR</name>
<feature type="region of interest" description="Disordered" evidence="1">
    <location>
        <begin position="207"/>
        <end position="241"/>
    </location>
</feature>
<sequence length="1010" mass="110985">MASLTAPVAFSLPPNTDPRVPYEDVQYLSKQTFRQPPMPTVVLQNEAPADIVEAAVARQWEKFLSKIPTDVRPTFSAAPQSEYYGAVKLSDGQIVHQSSAQNVFRLFHDEETGLCFSMPCHEVILHFQPSNDTTRTWSHELFYPSDARLRETMARMMPVPVGSGLPPMVFPVHATSEPPPLPSLEERLQRRAAKPAEGAVGNLVSNFLGHSAAPSNNSSEPPTDSSSESTDSSPESVSTPFSPELAADIAVRADTVLEGGVFSDQYTGLDISNEDSVPSDFSASFYASDTSSSSVESLPVLCERCRDLQHASAADCMLWGTNLAYDADTESVRPLRDFGDPSPSTDEAALLSPALHASTLSHLTLERTLGERFRDAIDGIIEPVIEDLLALPQTDIDALQDVTASALDLKKAFVEFKEALGRREVEQAEFEGLANAIVAELAPRRRRSDLGSNSSAYRSMPELIPVSPPGESDRFRHVSGASHADRVETPALDYQRGAVITRDIWSSSPAPSTDVSSLGDDPLYPPGIVLDTVSGTHSTAVSEWSVCTSEFYIDPQDIIDTAIFRISIQSPDVLDPPTTASCTSSDPPSPTTNDDDDEDAEPRILVGSFEADSQPFPSSSPRIVPLSHQRSALDFWVRLGNTHQIQQENWEDQACVAPILSALRTLHGPLRGYLDFVGMAADGIRHQELLSALSLDLPSLPEAPSPSSAPDPTQSPTSLDFSLPDPPAPETTARASVTSDRPDAGQGKRKADNEEPEEYRRTSRPFPAEAASIDEDLKYFAGVRRGLLEGTKRMEETIWQYYNVSHEHFPSHFKCSPLLHDFEVAKLHTIWSVLHSNERYSVASFLRDILTTRFHDDSRLAQFLNPEYLDNIQPHVPYWELLPFHDETHYAGHTSGSRPFHDLSFFPEHAPRFIGAHHDVVEPYDSDSDMDLDLQYPASESPHSSANDAVAGYLQDPLSDAVSDSADEISVDGPDGRIRFYVPHTDDWNAARFRAEWDVSSSEESRPDSA</sequence>
<keyword evidence="3" id="KW-1185">Reference proteome</keyword>
<evidence type="ECO:0000313" key="2">
    <source>
        <dbReference type="EMBL" id="KAJ7103033.1"/>
    </source>
</evidence>
<protein>
    <submittedName>
        <fullName evidence="2">Uncharacterized protein</fullName>
    </submittedName>
</protein>
<feature type="compositionally biased region" description="Low complexity" evidence="1">
    <location>
        <begin position="575"/>
        <end position="586"/>
    </location>
</feature>
<proteinExistence type="predicted"/>
<reference evidence="2" key="1">
    <citation type="submission" date="2023-03" db="EMBL/GenBank/DDBJ databases">
        <title>Massive genome expansion in bonnet fungi (Mycena s.s.) driven by repeated elements and novel gene families across ecological guilds.</title>
        <authorList>
            <consortium name="Lawrence Berkeley National Laboratory"/>
            <person name="Harder C.B."/>
            <person name="Miyauchi S."/>
            <person name="Viragh M."/>
            <person name="Kuo A."/>
            <person name="Thoen E."/>
            <person name="Andreopoulos B."/>
            <person name="Lu D."/>
            <person name="Skrede I."/>
            <person name="Drula E."/>
            <person name="Henrissat B."/>
            <person name="Morin E."/>
            <person name="Kohler A."/>
            <person name="Barry K."/>
            <person name="LaButti K."/>
            <person name="Morin E."/>
            <person name="Salamov A."/>
            <person name="Lipzen A."/>
            <person name="Mereny Z."/>
            <person name="Hegedus B."/>
            <person name="Baldrian P."/>
            <person name="Stursova M."/>
            <person name="Weitz H."/>
            <person name="Taylor A."/>
            <person name="Grigoriev I.V."/>
            <person name="Nagy L.G."/>
            <person name="Martin F."/>
            <person name="Kauserud H."/>
        </authorList>
    </citation>
    <scope>NUCLEOTIDE SEQUENCE</scope>
    <source>
        <strain evidence="2">CBHHK173m</strain>
    </source>
</reference>
<feature type="region of interest" description="Disordered" evidence="1">
    <location>
        <begin position="575"/>
        <end position="600"/>
    </location>
</feature>
<comment type="caution">
    <text evidence="2">The sequence shown here is derived from an EMBL/GenBank/DDBJ whole genome shotgun (WGS) entry which is preliminary data.</text>
</comment>
<dbReference type="EMBL" id="JARJCN010000002">
    <property type="protein sequence ID" value="KAJ7103033.1"/>
    <property type="molecule type" value="Genomic_DNA"/>
</dbReference>
<organism evidence="2 3">
    <name type="scientific">Mycena belliarum</name>
    <dbReference type="NCBI Taxonomy" id="1033014"/>
    <lineage>
        <taxon>Eukaryota</taxon>
        <taxon>Fungi</taxon>
        <taxon>Dikarya</taxon>
        <taxon>Basidiomycota</taxon>
        <taxon>Agaricomycotina</taxon>
        <taxon>Agaricomycetes</taxon>
        <taxon>Agaricomycetidae</taxon>
        <taxon>Agaricales</taxon>
        <taxon>Marasmiineae</taxon>
        <taxon>Mycenaceae</taxon>
        <taxon>Mycena</taxon>
    </lineage>
</organism>
<dbReference type="AlphaFoldDB" id="A0AAD6UGN9"/>
<evidence type="ECO:0000256" key="1">
    <source>
        <dbReference type="SAM" id="MobiDB-lite"/>
    </source>
</evidence>